<evidence type="ECO:0000313" key="3">
    <source>
        <dbReference type="Proteomes" id="UP000037035"/>
    </source>
</evidence>
<dbReference type="Gene3D" id="3.60.10.10">
    <property type="entry name" value="Endonuclease/exonuclease/phosphatase"/>
    <property type="match status" value="1"/>
</dbReference>
<dbReference type="STRING" id="27349.A0A0L6VEQ2"/>
<evidence type="ECO:0000256" key="1">
    <source>
        <dbReference type="SAM" id="MobiDB-lite"/>
    </source>
</evidence>
<feature type="compositionally biased region" description="Polar residues" evidence="1">
    <location>
        <begin position="1"/>
        <end position="26"/>
    </location>
</feature>
<dbReference type="SUPFAM" id="SSF56219">
    <property type="entry name" value="DNase I-like"/>
    <property type="match status" value="1"/>
</dbReference>
<organism evidence="2 3">
    <name type="scientific">Puccinia sorghi</name>
    <dbReference type="NCBI Taxonomy" id="27349"/>
    <lineage>
        <taxon>Eukaryota</taxon>
        <taxon>Fungi</taxon>
        <taxon>Dikarya</taxon>
        <taxon>Basidiomycota</taxon>
        <taxon>Pucciniomycotina</taxon>
        <taxon>Pucciniomycetes</taxon>
        <taxon>Pucciniales</taxon>
        <taxon>Pucciniaceae</taxon>
        <taxon>Puccinia</taxon>
    </lineage>
</organism>
<dbReference type="AlphaFoldDB" id="A0A0L6VEQ2"/>
<evidence type="ECO:0008006" key="4">
    <source>
        <dbReference type="Google" id="ProtNLM"/>
    </source>
</evidence>
<reference evidence="2 3" key="1">
    <citation type="submission" date="2015-08" db="EMBL/GenBank/DDBJ databases">
        <title>Next Generation Sequencing and Analysis of the Genome of Puccinia sorghi L Schw, the Causal Agent of Maize Common Rust.</title>
        <authorList>
            <person name="Rochi L."/>
            <person name="Burguener G."/>
            <person name="Darino M."/>
            <person name="Turjanski A."/>
            <person name="Kreff E."/>
            <person name="Dieguez M.J."/>
            <person name="Sacco F."/>
        </authorList>
    </citation>
    <scope>NUCLEOTIDE SEQUENCE [LARGE SCALE GENOMIC DNA]</scope>
    <source>
        <strain evidence="2 3">RO10H11247</strain>
    </source>
</reference>
<evidence type="ECO:0000313" key="2">
    <source>
        <dbReference type="EMBL" id="KNZ58585.1"/>
    </source>
</evidence>
<dbReference type="OrthoDB" id="2506849at2759"/>
<dbReference type="InterPro" id="IPR036691">
    <property type="entry name" value="Endo/exonu/phosph_ase_sf"/>
</dbReference>
<feature type="region of interest" description="Disordered" evidence="1">
    <location>
        <begin position="1"/>
        <end position="77"/>
    </location>
</feature>
<sequence length="391" mass="44635">MDKSQQLELTVPTVLSDNVGEGSSQWGERLDHTWRSNPQAKSRGLNTMGNLVVPSQSGMPDSGVQDESDKNKTPPKNLITKNVINRHSCPSVVPLNTKSKGDPLQGCTRYILTNVGSLSTVQLHSALKHSLRLYENLYKGIIKVKPVLQPNRRRRFDIWVKHEISAGLQKALKLDYKGRQLLSQMIDPDHSNWNEVVSKSMLPRYRLYLWKSYRDRPIKPKQQGTSEEKRLNLLTWNINGIKTIASIQEHLRTIKHYVPGVQGYNLFDRPKEKGFRGQCLYVHQDMNAHEIETPTKHIIYVKVYGRTGAHPWHILSVYMPSGSSRGKDRGSIWGYLKSLLQPLFTDLTEPRFVTILGNPTYMLFTLKSLKTLPVLQQEKPARRQGATLITL</sequence>
<protein>
    <recommendedName>
        <fullName evidence="4">Endonuclease/exonuclease/phosphatase domain-containing protein</fullName>
    </recommendedName>
</protein>
<keyword evidence="3" id="KW-1185">Reference proteome</keyword>
<dbReference type="EMBL" id="LAVV01006726">
    <property type="protein sequence ID" value="KNZ58585.1"/>
    <property type="molecule type" value="Genomic_DNA"/>
</dbReference>
<dbReference type="Proteomes" id="UP000037035">
    <property type="component" value="Unassembled WGS sequence"/>
</dbReference>
<dbReference type="VEuPathDB" id="FungiDB:VP01_18g1"/>
<proteinExistence type="predicted"/>
<name>A0A0L6VEQ2_9BASI</name>
<comment type="caution">
    <text evidence="2">The sequence shown here is derived from an EMBL/GenBank/DDBJ whole genome shotgun (WGS) entry which is preliminary data.</text>
</comment>
<feature type="compositionally biased region" description="Polar residues" evidence="1">
    <location>
        <begin position="35"/>
        <end position="59"/>
    </location>
</feature>
<accession>A0A0L6VEQ2</accession>
<gene>
    <name evidence="2" type="ORF">VP01_18g1</name>
</gene>